<dbReference type="GO" id="GO:0016020">
    <property type="term" value="C:membrane"/>
    <property type="evidence" value="ECO:0007669"/>
    <property type="project" value="UniProtKB-SubCell"/>
</dbReference>
<evidence type="ECO:0000256" key="2">
    <source>
        <dbReference type="ARBA" id="ARBA00005179"/>
    </source>
</evidence>
<feature type="transmembrane region" description="Helical" evidence="8">
    <location>
        <begin position="308"/>
        <end position="326"/>
    </location>
</feature>
<feature type="transmembrane region" description="Helical" evidence="8">
    <location>
        <begin position="249"/>
        <end position="269"/>
    </location>
</feature>
<evidence type="ECO:0000313" key="10">
    <source>
        <dbReference type="EMBL" id="CAD9672137.1"/>
    </source>
</evidence>
<feature type="transmembrane region" description="Helical" evidence="8">
    <location>
        <begin position="164"/>
        <end position="185"/>
    </location>
</feature>
<evidence type="ECO:0000256" key="4">
    <source>
        <dbReference type="ARBA" id="ARBA00022679"/>
    </source>
</evidence>
<dbReference type="EMBL" id="HBHK01006339">
    <property type="protein sequence ID" value="CAD9672137.1"/>
    <property type="molecule type" value="Transcribed_RNA"/>
</dbReference>
<comment type="similarity">
    <text evidence="3">Belongs to the wax synthase family.</text>
</comment>
<comment type="subcellular location">
    <subcellularLocation>
        <location evidence="1">Membrane</location>
        <topology evidence="1">Multi-pass membrane protein</topology>
    </subcellularLocation>
</comment>
<evidence type="ECO:0000256" key="1">
    <source>
        <dbReference type="ARBA" id="ARBA00004141"/>
    </source>
</evidence>
<dbReference type="InterPro" id="IPR032805">
    <property type="entry name" value="Wax_synthase_dom"/>
</dbReference>
<organism evidence="10">
    <name type="scientific">Mucochytrium quahogii</name>
    <dbReference type="NCBI Taxonomy" id="96639"/>
    <lineage>
        <taxon>Eukaryota</taxon>
        <taxon>Sar</taxon>
        <taxon>Stramenopiles</taxon>
        <taxon>Bigyra</taxon>
        <taxon>Labyrinthulomycetes</taxon>
        <taxon>Thraustochytrida</taxon>
        <taxon>Thraustochytriidae</taxon>
        <taxon>Mucochytrium</taxon>
    </lineage>
</organism>
<feature type="transmembrane region" description="Helical" evidence="8">
    <location>
        <begin position="52"/>
        <end position="70"/>
    </location>
</feature>
<accession>A0A7S2W7R6</accession>
<evidence type="ECO:0000256" key="7">
    <source>
        <dbReference type="ARBA" id="ARBA00023136"/>
    </source>
</evidence>
<dbReference type="Pfam" id="PF13813">
    <property type="entry name" value="MBOAT_2"/>
    <property type="match status" value="1"/>
</dbReference>
<feature type="transmembrane region" description="Helical" evidence="8">
    <location>
        <begin position="82"/>
        <end position="101"/>
    </location>
</feature>
<dbReference type="PANTHER" id="PTHR31595:SF57">
    <property type="entry name" value="OS04G0481900 PROTEIN"/>
    <property type="match status" value="1"/>
</dbReference>
<dbReference type="GO" id="GO:0006629">
    <property type="term" value="P:lipid metabolic process"/>
    <property type="evidence" value="ECO:0007669"/>
    <property type="project" value="InterPro"/>
</dbReference>
<evidence type="ECO:0000256" key="8">
    <source>
        <dbReference type="SAM" id="Phobius"/>
    </source>
</evidence>
<name>A0A7S2W7R6_9STRA</name>
<dbReference type="GO" id="GO:0008374">
    <property type="term" value="F:O-acyltransferase activity"/>
    <property type="evidence" value="ECO:0007669"/>
    <property type="project" value="InterPro"/>
</dbReference>
<keyword evidence="4" id="KW-0808">Transferase</keyword>
<gene>
    <name evidence="10" type="ORF">QSP1433_LOCUS3829</name>
</gene>
<keyword evidence="6 8" id="KW-1133">Transmembrane helix</keyword>
<dbReference type="AlphaFoldDB" id="A0A7S2W7R6"/>
<feature type="transmembrane region" description="Helical" evidence="8">
    <location>
        <begin position="136"/>
        <end position="158"/>
    </location>
</feature>
<reference evidence="10" key="1">
    <citation type="submission" date="2021-01" db="EMBL/GenBank/DDBJ databases">
        <authorList>
            <person name="Corre E."/>
            <person name="Pelletier E."/>
            <person name="Niang G."/>
            <person name="Scheremetjew M."/>
            <person name="Finn R."/>
            <person name="Kale V."/>
            <person name="Holt S."/>
            <person name="Cochrane G."/>
            <person name="Meng A."/>
            <person name="Brown T."/>
            <person name="Cohen L."/>
        </authorList>
    </citation>
    <scope>NUCLEOTIDE SEQUENCE</scope>
    <source>
        <strain evidence="10">NY070348D</strain>
    </source>
</reference>
<evidence type="ECO:0000259" key="9">
    <source>
        <dbReference type="Pfam" id="PF13813"/>
    </source>
</evidence>
<dbReference type="PANTHER" id="PTHR31595">
    <property type="entry name" value="LONG-CHAIN-ALCOHOL O-FATTY-ACYLTRANSFERASE 3-RELATED"/>
    <property type="match status" value="1"/>
</dbReference>
<feature type="transmembrane region" description="Helical" evidence="8">
    <location>
        <begin position="27"/>
        <end position="47"/>
    </location>
</feature>
<evidence type="ECO:0000256" key="3">
    <source>
        <dbReference type="ARBA" id="ARBA00007282"/>
    </source>
</evidence>
<keyword evidence="5 8" id="KW-0812">Transmembrane</keyword>
<proteinExistence type="inferred from homology"/>
<protein>
    <recommendedName>
        <fullName evidence="9">Wax synthase domain-containing protein</fullName>
    </recommendedName>
</protein>
<feature type="domain" description="Wax synthase" evidence="9">
    <location>
        <begin position="203"/>
        <end position="284"/>
    </location>
</feature>
<evidence type="ECO:0000256" key="5">
    <source>
        <dbReference type="ARBA" id="ARBA00022692"/>
    </source>
</evidence>
<evidence type="ECO:0000256" key="6">
    <source>
        <dbReference type="ARBA" id="ARBA00022989"/>
    </source>
</evidence>
<sequence>MKGLVYNSSQVFSEWVLGEKAMYAETATAVVDIMVIACVAFAVSFFLTEKGLLFRILPVVLMVSTFRYTWSVQLNAGKCLVSLVTFTYMVRLWEICILRIYDYESLRERMLQCFGPVIELCLKQQAPADSRKRLKLFGWMLFEMVANAIVYAMAIVLIQQRYEWGIPLFVVYGLCAVTVLTVLTVEGVFNEMIFLVLDGSIPPKLMVYPYLSLSVREFWSKRWNRAVHYLLKRYIYIPAKVQLGLNSKVATFLTFVGSGVYHIVPLYVGNVSNESLLSMVLFFVLQAIFMIVEVPLGEKHWPTSLRWLWVFCCTFGPVKLFVSPYLELIDFTP</sequence>
<feature type="transmembrane region" description="Helical" evidence="8">
    <location>
        <begin position="275"/>
        <end position="296"/>
    </location>
</feature>
<dbReference type="InterPro" id="IPR044851">
    <property type="entry name" value="Wax_synthase"/>
</dbReference>
<comment type="pathway">
    <text evidence="2">Secondary metabolite biosynthesis.</text>
</comment>
<keyword evidence="7 8" id="KW-0472">Membrane</keyword>